<feature type="region of interest" description="Disordered" evidence="1">
    <location>
        <begin position="1"/>
        <end position="22"/>
    </location>
</feature>
<organism evidence="2 3">
    <name type="scientific">Lentinus tigrinus ALCF2SS1-6</name>
    <dbReference type="NCBI Taxonomy" id="1328759"/>
    <lineage>
        <taxon>Eukaryota</taxon>
        <taxon>Fungi</taxon>
        <taxon>Dikarya</taxon>
        <taxon>Basidiomycota</taxon>
        <taxon>Agaricomycotina</taxon>
        <taxon>Agaricomycetes</taxon>
        <taxon>Polyporales</taxon>
        <taxon>Polyporaceae</taxon>
        <taxon>Lentinus</taxon>
    </lineage>
</organism>
<evidence type="ECO:0000256" key="1">
    <source>
        <dbReference type="SAM" id="MobiDB-lite"/>
    </source>
</evidence>
<dbReference type="AlphaFoldDB" id="A0A5C2SP09"/>
<evidence type="ECO:0000313" key="3">
    <source>
        <dbReference type="Proteomes" id="UP000313359"/>
    </source>
</evidence>
<dbReference type="Proteomes" id="UP000313359">
    <property type="component" value="Unassembled WGS sequence"/>
</dbReference>
<reference evidence="2" key="1">
    <citation type="journal article" date="2018" name="Genome Biol. Evol.">
        <title>Genomics and development of Lentinus tigrinus, a white-rot wood-decaying mushroom with dimorphic fruiting bodies.</title>
        <authorList>
            <person name="Wu B."/>
            <person name="Xu Z."/>
            <person name="Knudson A."/>
            <person name="Carlson A."/>
            <person name="Chen N."/>
            <person name="Kovaka S."/>
            <person name="LaButti K."/>
            <person name="Lipzen A."/>
            <person name="Pennachio C."/>
            <person name="Riley R."/>
            <person name="Schakwitz W."/>
            <person name="Umezawa K."/>
            <person name="Ohm R.A."/>
            <person name="Grigoriev I.V."/>
            <person name="Nagy L.G."/>
            <person name="Gibbons J."/>
            <person name="Hibbett D."/>
        </authorList>
    </citation>
    <scope>NUCLEOTIDE SEQUENCE [LARGE SCALE GENOMIC DNA]</scope>
    <source>
        <strain evidence="2">ALCF2SS1-6</strain>
    </source>
</reference>
<proteinExistence type="predicted"/>
<name>A0A5C2SP09_9APHY</name>
<dbReference type="EMBL" id="ML122252">
    <property type="protein sequence ID" value="RPD65575.1"/>
    <property type="molecule type" value="Genomic_DNA"/>
</dbReference>
<gene>
    <name evidence="2" type="ORF">L227DRAFT_607056</name>
</gene>
<evidence type="ECO:0000313" key="2">
    <source>
        <dbReference type="EMBL" id="RPD65575.1"/>
    </source>
</evidence>
<keyword evidence="3" id="KW-1185">Reference proteome</keyword>
<accession>A0A5C2SP09</accession>
<sequence>MKQQFARKRVYDIPRPSNGPDCDAQVEVEAASITATLSSGESRRESPLWRGREIPYDKVTDAAEPILVPSGQTTADVLADTASRISNFVYPEDASFMYPPTTPTAMFPGSGRESRYLWEKCPSALRRDSPGNAAFLLHAAYLRFIVEQPLVTEQLQGQLVIMAESALREMEAWLMSEWFRQQMNTPDPGRLKNYNVTNTGIRD</sequence>
<protein>
    <submittedName>
        <fullName evidence="2">Uncharacterized protein</fullName>
    </submittedName>
</protein>